<reference evidence="3" key="1">
    <citation type="journal article" date="2019" name="MBio">
        <title>Virus Genomes from Deep Sea Sediments Expand the Ocean Megavirome and Support Independent Origins of Viral Gigantism.</title>
        <authorList>
            <person name="Backstrom D."/>
            <person name="Yutin N."/>
            <person name="Jorgensen S.L."/>
            <person name="Dharamshi J."/>
            <person name="Homa F."/>
            <person name="Zaremba-Niedwiedzka K."/>
            <person name="Spang A."/>
            <person name="Wolf Y.I."/>
            <person name="Koonin E.V."/>
            <person name="Ettema T.J."/>
        </authorList>
    </citation>
    <scope>NUCLEOTIDE SEQUENCE</scope>
</reference>
<evidence type="ECO:0000256" key="1">
    <source>
        <dbReference type="SAM" id="Coils"/>
    </source>
</evidence>
<feature type="region of interest" description="Disordered" evidence="2">
    <location>
        <begin position="102"/>
        <end position="126"/>
    </location>
</feature>
<organism evidence="3">
    <name type="scientific">Marseillevirus LCMAC101</name>
    <dbReference type="NCBI Taxonomy" id="2506602"/>
    <lineage>
        <taxon>Viruses</taxon>
        <taxon>Varidnaviria</taxon>
        <taxon>Bamfordvirae</taxon>
        <taxon>Nucleocytoviricota</taxon>
        <taxon>Megaviricetes</taxon>
        <taxon>Pimascovirales</taxon>
        <taxon>Pimascovirales incertae sedis</taxon>
        <taxon>Marseilleviridae</taxon>
    </lineage>
</organism>
<proteinExistence type="predicted"/>
<dbReference type="EMBL" id="MK500327">
    <property type="protein sequence ID" value="QBK85424.1"/>
    <property type="molecule type" value="Genomic_DNA"/>
</dbReference>
<gene>
    <name evidence="3" type="ORF">LCMAC101_00110</name>
</gene>
<accession>A0A481YSI3</accession>
<evidence type="ECO:0000313" key="3">
    <source>
        <dbReference type="EMBL" id="QBK85424.1"/>
    </source>
</evidence>
<evidence type="ECO:0000256" key="2">
    <source>
        <dbReference type="SAM" id="MobiDB-lite"/>
    </source>
</evidence>
<protein>
    <submittedName>
        <fullName evidence="3">Uncharacterized protein</fullName>
    </submittedName>
</protein>
<keyword evidence="1" id="KW-0175">Coiled coil</keyword>
<sequence>MSTADGYVHEIKSLRKEIKRLNEHMKTLRDQKNLAEDRLYQYMKKNGIEKLDGVTIGSIKPRSEHLPRKKKSEKKRDAVELFEQIGVSDPEGLWTEFQATQRYQDREEVPHSQKSKGKGYDPYLGF</sequence>
<feature type="coiled-coil region" evidence="1">
    <location>
        <begin position="4"/>
        <end position="38"/>
    </location>
</feature>
<name>A0A481YSI3_9VIRU</name>